<evidence type="ECO:0000313" key="2">
    <source>
        <dbReference type="EMBL" id="CAI6342312.1"/>
    </source>
</evidence>
<dbReference type="SUPFAM" id="SSF51161">
    <property type="entry name" value="Trimeric LpxA-like enzymes"/>
    <property type="match status" value="1"/>
</dbReference>
<name>A0A9W4UW73_9PLEO</name>
<keyword evidence="3" id="KW-1185">Reference proteome</keyword>
<protein>
    <recommendedName>
        <fullName evidence="4">Mannose-1-phosphate guanylyltransferase</fullName>
    </recommendedName>
</protein>
<feature type="compositionally biased region" description="Polar residues" evidence="1">
    <location>
        <begin position="181"/>
        <end position="198"/>
    </location>
</feature>
<dbReference type="GO" id="GO:0008374">
    <property type="term" value="F:O-acyltransferase activity"/>
    <property type="evidence" value="ECO:0007669"/>
    <property type="project" value="TreeGrafter"/>
</dbReference>
<feature type="region of interest" description="Disordered" evidence="1">
    <location>
        <begin position="112"/>
        <end position="198"/>
    </location>
</feature>
<dbReference type="AlphaFoldDB" id="A0A9W4UW73"/>
<dbReference type="InterPro" id="IPR011004">
    <property type="entry name" value="Trimer_LpxA-like_sf"/>
</dbReference>
<comment type="caution">
    <text evidence="2">The sequence shown here is derived from an EMBL/GenBank/DDBJ whole genome shotgun (WGS) entry which is preliminary data.</text>
</comment>
<reference evidence="2" key="1">
    <citation type="submission" date="2023-01" db="EMBL/GenBank/DDBJ databases">
        <authorList>
            <person name="Van Ghelder C."/>
            <person name="Rancurel C."/>
        </authorList>
    </citation>
    <scope>NUCLEOTIDE SEQUENCE</scope>
    <source>
        <strain evidence="2">CNCM I-4278</strain>
    </source>
</reference>
<dbReference type="Proteomes" id="UP001152607">
    <property type="component" value="Unassembled WGS sequence"/>
</dbReference>
<dbReference type="PANTHER" id="PTHR23416">
    <property type="entry name" value="SIALIC ACID SYNTHASE-RELATED"/>
    <property type="match status" value="1"/>
</dbReference>
<dbReference type="InterPro" id="IPR051159">
    <property type="entry name" value="Hexapeptide_acetyltransf"/>
</dbReference>
<dbReference type="Gene3D" id="2.160.10.10">
    <property type="entry name" value="Hexapeptide repeat proteins"/>
    <property type="match status" value="1"/>
</dbReference>
<feature type="compositionally biased region" description="Polar residues" evidence="1">
    <location>
        <begin position="163"/>
        <end position="174"/>
    </location>
</feature>
<dbReference type="PANTHER" id="PTHR23416:SF76">
    <property type="entry name" value="ZN(II)2CYS6 TRANSCRIPTION FACTOR (EUROFUNG)"/>
    <property type="match status" value="1"/>
</dbReference>
<sequence length="527" mass="56848">MRYSPHTLLSVEQQPPEIQIHVVGEKGPISSSLPASSKSVVAKGLYDKSHDRVSYLSAPASDAKKRKEGGTEEAEAEVLASGIVGKHSQQQNNPVQSLKDLLGERELRTAQVLTSPDAGYRFDQSTSTPARPQEVEKRPSPSLPLAASFSDFTAKPFPEGKQHQSNNNPNTSYSDRGVAPDSNQISQKTSKSCSNPPTTTYRVVQTLELSQQQTAPSAEHQDPYKQMAADIHQLWQRNGQEAQPTYLNPTEKLHRTATPTSGSDFTVNSVAVKRTPDHCDILYILNPEPSPSRSQIEADSITKVTPPYHQAAKQRQRHQNTPLTTPNTAQVLPLARAVIAPSIQKTEKQKMLNKSPFMPFCSQLIDERMQCAQAMGGLDNAIDATNGITKSGGYVGSGLYVATPFYCKYGYNLSFGDNTVIGPDCRLLDSGKITIGRNAEIGAGVTVSTLKMPAHTNTLKRVSGIKVAQEICIGDNAYVGSGCIIEAGVRIGHSAIVRPQSVVVHDIPAGCIASGNPAGICTVDWVN</sequence>
<feature type="region of interest" description="Disordered" evidence="1">
    <location>
        <begin position="57"/>
        <end position="95"/>
    </location>
</feature>
<dbReference type="OrthoDB" id="25818at2759"/>
<evidence type="ECO:0008006" key="4">
    <source>
        <dbReference type="Google" id="ProtNLM"/>
    </source>
</evidence>
<gene>
    <name evidence="2" type="ORF">PDIGIT_LOCUS15517</name>
</gene>
<dbReference type="EMBL" id="CAOQHR010000013">
    <property type="protein sequence ID" value="CAI6342312.1"/>
    <property type="molecule type" value="Genomic_DNA"/>
</dbReference>
<accession>A0A9W4UW73</accession>
<proteinExistence type="predicted"/>
<evidence type="ECO:0000313" key="3">
    <source>
        <dbReference type="Proteomes" id="UP001152607"/>
    </source>
</evidence>
<evidence type="ECO:0000256" key="1">
    <source>
        <dbReference type="SAM" id="MobiDB-lite"/>
    </source>
</evidence>
<organism evidence="2 3">
    <name type="scientific">Periconia digitata</name>
    <dbReference type="NCBI Taxonomy" id="1303443"/>
    <lineage>
        <taxon>Eukaryota</taxon>
        <taxon>Fungi</taxon>
        <taxon>Dikarya</taxon>
        <taxon>Ascomycota</taxon>
        <taxon>Pezizomycotina</taxon>
        <taxon>Dothideomycetes</taxon>
        <taxon>Pleosporomycetidae</taxon>
        <taxon>Pleosporales</taxon>
        <taxon>Massarineae</taxon>
        <taxon>Periconiaceae</taxon>
        <taxon>Periconia</taxon>
    </lineage>
</organism>